<protein>
    <submittedName>
        <fullName evidence="1">Cytidylyltransferase domain-containing protein</fullName>
    </submittedName>
</protein>
<dbReference type="InterPro" id="IPR029044">
    <property type="entry name" value="Nucleotide-diphossugar_trans"/>
</dbReference>
<dbReference type="CDD" id="cd02513">
    <property type="entry name" value="CMP-NeuAc_Synthase"/>
    <property type="match status" value="1"/>
</dbReference>
<keyword evidence="1" id="KW-0808">Transferase</keyword>
<dbReference type="PANTHER" id="PTHR21485:SF3">
    <property type="entry name" value="N-ACYLNEURAMINATE CYTIDYLYLTRANSFERASE"/>
    <property type="match status" value="1"/>
</dbReference>
<dbReference type="Proteomes" id="UP001595636">
    <property type="component" value="Unassembled WGS sequence"/>
</dbReference>
<evidence type="ECO:0000313" key="1">
    <source>
        <dbReference type="EMBL" id="MFC3625570.1"/>
    </source>
</evidence>
<dbReference type="Gene3D" id="3.90.550.10">
    <property type="entry name" value="Spore Coat Polysaccharide Biosynthesis Protein SpsA, Chain A"/>
    <property type="match status" value="1"/>
</dbReference>
<name>A0ABV7TS41_9NEIS</name>
<dbReference type="GO" id="GO:0016779">
    <property type="term" value="F:nucleotidyltransferase activity"/>
    <property type="evidence" value="ECO:0007669"/>
    <property type="project" value="UniProtKB-KW"/>
</dbReference>
<dbReference type="InterPro" id="IPR003329">
    <property type="entry name" value="Cytidylyl_trans"/>
</dbReference>
<dbReference type="EMBL" id="JBHRYH010000011">
    <property type="protein sequence ID" value="MFC3625570.1"/>
    <property type="molecule type" value="Genomic_DNA"/>
</dbReference>
<accession>A0ABV7TS41</accession>
<proteinExistence type="predicted"/>
<keyword evidence="2" id="KW-1185">Reference proteome</keyword>
<keyword evidence="1" id="KW-0548">Nucleotidyltransferase</keyword>
<evidence type="ECO:0000313" key="2">
    <source>
        <dbReference type="Proteomes" id="UP001595636"/>
    </source>
</evidence>
<dbReference type="Pfam" id="PF02348">
    <property type="entry name" value="CTP_transf_3"/>
    <property type="match status" value="1"/>
</dbReference>
<dbReference type="PANTHER" id="PTHR21485">
    <property type="entry name" value="HAD SUPERFAMILY MEMBERS CMAS AND KDSC"/>
    <property type="match status" value="1"/>
</dbReference>
<comment type="caution">
    <text evidence="1">The sequence shown here is derived from an EMBL/GenBank/DDBJ whole genome shotgun (WGS) entry which is preliminary data.</text>
</comment>
<sequence>MSAAPRVLALIPARAGSKRLADKNIKPLHGKPLLAWTVEFACQQPELSDVLVSTDAESIAAIARQYGAQVPWLRPAPLASDTAGSVAVIQHALEAQAIAGEHYDYLVLLQATTPFRDAGMLREALQRCMAADGAPVWAFAAAQTHPQWCYQSADGGHFRPYIAAAQEVSRSQDLPAAYQASGSFYVIGVSRFLATSSLGGADLQGVVSGDPVYDCDIDDIYDWMRAEAIAALRFGESSTAGQPG</sequence>
<dbReference type="RefSeq" id="WP_390277203.1">
    <property type="nucleotide sequence ID" value="NZ_JBHRYH010000011.1"/>
</dbReference>
<organism evidence="1 2">
    <name type="scientific">Vogesella amnigena</name>
    <dbReference type="NCBI Taxonomy" id="1507449"/>
    <lineage>
        <taxon>Bacteria</taxon>
        <taxon>Pseudomonadati</taxon>
        <taxon>Pseudomonadota</taxon>
        <taxon>Betaproteobacteria</taxon>
        <taxon>Neisseriales</taxon>
        <taxon>Chromobacteriaceae</taxon>
        <taxon>Vogesella</taxon>
    </lineage>
</organism>
<gene>
    <name evidence="1" type="ORF">ACFOKJ_05330</name>
</gene>
<dbReference type="SUPFAM" id="SSF53448">
    <property type="entry name" value="Nucleotide-diphospho-sugar transferases"/>
    <property type="match status" value="1"/>
</dbReference>
<reference evidence="2" key="1">
    <citation type="journal article" date="2019" name="Int. J. Syst. Evol. Microbiol.">
        <title>The Global Catalogue of Microorganisms (GCM) 10K type strain sequencing project: providing services to taxonomists for standard genome sequencing and annotation.</title>
        <authorList>
            <consortium name="The Broad Institute Genomics Platform"/>
            <consortium name="The Broad Institute Genome Sequencing Center for Infectious Disease"/>
            <person name="Wu L."/>
            <person name="Ma J."/>
        </authorList>
    </citation>
    <scope>NUCLEOTIDE SEQUENCE [LARGE SCALE GENOMIC DNA]</scope>
    <source>
        <strain evidence="2">KCTC 42195</strain>
    </source>
</reference>
<dbReference type="InterPro" id="IPR050793">
    <property type="entry name" value="CMP-NeuNAc_synthase"/>
</dbReference>